<keyword evidence="3" id="KW-1185">Reference proteome</keyword>
<sequence length="352" mass="39344">MGFQAYRDNAPMQTPMLKLKHHSIFSWEEGSIEQRGFTNEESDLGTPSKILHSAGLTKSISFADKIADAHIYRPREQKADRGISLRDATVDESHAGMRSKSKLTCGWCEMDPSVSTEKSERAWANLPTMLKHQHSGLHAPKPRNRHGLVHIHVAEHELTVEKTGCLYETTDTVPQRSVQVRNTDVTSNGGPEDGEGKRNIKSTKTSKNDDTWCTWLRDPECSNDVEWPILSFSEAITDRHVERNQMPRGSNDECDSLPPPSFASLECLEEALSDPNFLSSPEHGIRTTDPSYDLDVILIGEFAPGSTTGNFVESQPNLISFENMTSESSLTEDWQDRWIVFGESGGTLLDGW</sequence>
<comment type="caution">
    <text evidence="2">The sequence shown here is derived from an EMBL/GenBank/DDBJ whole genome shotgun (WGS) entry which is preliminary data.</text>
</comment>
<proteinExistence type="predicted"/>
<protein>
    <submittedName>
        <fullName evidence="2">Uncharacterized protein</fullName>
    </submittedName>
</protein>
<dbReference type="EMBL" id="PHWZ01000629">
    <property type="protein sequence ID" value="TEY34354.1"/>
    <property type="molecule type" value="Genomic_DNA"/>
</dbReference>
<dbReference type="Proteomes" id="UP000297299">
    <property type="component" value="Unassembled WGS sequence"/>
</dbReference>
<dbReference type="AlphaFoldDB" id="A0A4Y8CIA0"/>
<gene>
    <name evidence="2" type="ORF">BOTCAL_0632g00030</name>
</gene>
<accession>A0A4Y8CIA0</accession>
<reference evidence="2 3" key="1">
    <citation type="submission" date="2017-11" db="EMBL/GenBank/DDBJ databases">
        <title>Comparative genomics of Botrytis spp.</title>
        <authorList>
            <person name="Valero-Jimenez C.A."/>
            <person name="Tapia P."/>
            <person name="Veloso J."/>
            <person name="Silva-Moreno E."/>
            <person name="Staats M."/>
            <person name="Valdes J.H."/>
            <person name="Van Kan J.A.L."/>
        </authorList>
    </citation>
    <scope>NUCLEOTIDE SEQUENCE [LARGE SCALE GENOMIC DNA]</scope>
    <source>
        <strain evidence="2 3">MUCL2830</strain>
    </source>
</reference>
<evidence type="ECO:0000313" key="3">
    <source>
        <dbReference type="Proteomes" id="UP000297299"/>
    </source>
</evidence>
<evidence type="ECO:0000256" key="1">
    <source>
        <dbReference type="SAM" id="MobiDB-lite"/>
    </source>
</evidence>
<name>A0A4Y8CIA0_9HELO</name>
<organism evidence="2 3">
    <name type="scientific">Botryotinia calthae</name>
    <dbReference type="NCBI Taxonomy" id="38488"/>
    <lineage>
        <taxon>Eukaryota</taxon>
        <taxon>Fungi</taxon>
        <taxon>Dikarya</taxon>
        <taxon>Ascomycota</taxon>
        <taxon>Pezizomycotina</taxon>
        <taxon>Leotiomycetes</taxon>
        <taxon>Helotiales</taxon>
        <taxon>Sclerotiniaceae</taxon>
        <taxon>Botryotinia</taxon>
    </lineage>
</organism>
<dbReference type="OrthoDB" id="3528578at2759"/>
<feature type="region of interest" description="Disordered" evidence="1">
    <location>
        <begin position="181"/>
        <end position="208"/>
    </location>
</feature>
<evidence type="ECO:0000313" key="2">
    <source>
        <dbReference type="EMBL" id="TEY34354.1"/>
    </source>
</evidence>